<gene>
    <name evidence="2" type="ORF">APLA_LOCUS2451</name>
</gene>
<evidence type="ECO:0000313" key="2">
    <source>
        <dbReference type="EMBL" id="CAB3225302.1"/>
    </source>
</evidence>
<dbReference type="Proteomes" id="UP000494106">
    <property type="component" value="Unassembled WGS sequence"/>
</dbReference>
<sequence>MRCFVGRVKSGGAAAVSRYRTRLTEANGGSRRWAARARRTLVRRRGAPTFVPHSTTPSPRRGSSFGWRLLQCKAAAPHWQNT</sequence>
<proteinExistence type="predicted"/>
<feature type="region of interest" description="Disordered" evidence="1">
    <location>
        <begin position="45"/>
        <end position="64"/>
    </location>
</feature>
<accession>A0A8S0Z031</accession>
<organism evidence="2 3">
    <name type="scientific">Arctia plantaginis</name>
    <name type="common">Wood tiger moth</name>
    <name type="synonym">Phalaena plantaginis</name>
    <dbReference type="NCBI Taxonomy" id="874455"/>
    <lineage>
        <taxon>Eukaryota</taxon>
        <taxon>Metazoa</taxon>
        <taxon>Ecdysozoa</taxon>
        <taxon>Arthropoda</taxon>
        <taxon>Hexapoda</taxon>
        <taxon>Insecta</taxon>
        <taxon>Pterygota</taxon>
        <taxon>Neoptera</taxon>
        <taxon>Endopterygota</taxon>
        <taxon>Lepidoptera</taxon>
        <taxon>Glossata</taxon>
        <taxon>Ditrysia</taxon>
        <taxon>Noctuoidea</taxon>
        <taxon>Erebidae</taxon>
        <taxon>Arctiinae</taxon>
        <taxon>Arctia</taxon>
    </lineage>
</organism>
<evidence type="ECO:0000256" key="1">
    <source>
        <dbReference type="SAM" id="MobiDB-lite"/>
    </source>
</evidence>
<keyword evidence="3" id="KW-1185">Reference proteome</keyword>
<name>A0A8S0Z031_ARCPL</name>
<dbReference type="AlphaFoldDB" id="A0A8S0Z031"/>
<protein>
    <submittedName>
        <fullName evidence="2">Uncharacterized protein</fullName>
    </submittedName>
</protein>
<comment type="caution">
    <text evidence="2">The sequence shown here is derived from an EMBL/GenBank/DDBJ whole genome shotgun (WGS) entry which is preliminary data.</text>
</comment>
<evidence type="ECO:0000313" key="3">
    <source>
        <dbReference type="Proteomes" id="UP000494106"/>
    </source>
</evidence>
<reference evidence="2 3" key="1">
    <citation type="submission" date="2020-04" db="EMBL/GenBank/DDBJ databases">
        <authorList>
            <person name="Wallbank WR R."/>
            <person name="Pardo Diaz C."/>
            <person name="Kozak K."/>
            <person name="Martin S."/>
            <person name="Jiggins C."/>
            <person name="Moest M."/>
            <person name="Warren A I."/>
            <person name="Byers J.R.P. K."/>
            <person name="Montejo-Kovacevich G."/>
            <person name="Yen C E."/>
        </authorList>
    </citation>
    <scope>NUCLEOTIDE SEQUENCE [LARGE SCALE GENOMIC DNA]</scope>
</reference>
<dbReference type="EMBL" id="CADEBC010000205">
    <property type="protein sequence ID" value="CAB3225302.1"/>
    <property type="molecule type" value="Genomic_DNA"/>
</dbReference>